<dbReference type="Proteomes" id="UP001066276">
    <property type="component" value="Chromosome 10"/>
</dbReference>
<feature type="compositionally biased region" description="Polar residues" evidence="1">
    <location>
        <begin position="846"/>
        <end position="856"/>
    </location>
</feature>
<comment type="caution">
    <text evidence="2">The sequence shown here is derived from an EMBL/GenBank/DDBJ whole genome shotgun (WGS) entry which is preliminary data.</text>
</comment>
<evidence type="ECO:0000256" key="1">
    <source>
        <dbReference type="SAM" id="MobiDB-lite"/>
    </source>
</evidence>
<evidence type="ECO:0000313" key="3">
    <source>
        <dbReference type="Proteomes" id="UP001066276"/>
    </source>
</evidence>
<dbReference type="InterPro" id="IPR039878">
    <property type="entry name" value="RBM33"/>
</dbReference>
<organism evidence="2 3">
    <name type="scientific">Pleurodeles waltl</name>
    <name type="common">Iberian ribbed newt</name>
    <dbReference type="NCBI Taxonomy" id="8319"/>
    <lineage>
        <taxon>Eukaryota</taxon>
        <taxon>Metazoa</taxon>
        <taxon>Chordata</taxon>
        <taxon>Craniata</taxon>
        <taxon>Vertebrata</taxon>
        <taxon>Euteleostomi</taxon>
        <taxon>Amphibia</taxon>
        <taxon>Batrachia</taxon>
        <taxon>Caudata</taxon>
        <taxon>Salamandroidea</taxon>
        <taxon>Salamandridae</taxon>
        <taxon>Pleurodelinae</taxon>
        <taxon>Pleurodeles</taxon>
    </lineage>
</organism>
<feature type="compositionally biased region" description="Basic residues" evidence="1">
    <location>
        <begin position="321"/>
        <end position="338"/>
    </location>
</feature>
<feature type="region of interest" description="Disordered" evidence="1">
    <location>
        <begin position="316"/>
        <end position="862"/>
    </location>
</feature>
<feature type="compositionally biased region" description="Polar residues" evidence="1">
    <location>
        <begin position="818"/>
        <end position="839"/>
    </location>
</feature>
<sequence>MEVKEDGEGKVVLYSRIGSNELLQHVGGQSDVVELSHDNFDQLDKPGSERSRRRKTSDDDSGSDLDDLLEEDLLSGNKNQSDYSDEDLNDDLLQSDEEEQEQQQSFSSEVVTVSLNATSGMTASFELSKSTNDQSLAPDSELDEGEDEVVYEESEEPEEYVEEYTEGHYEGTDAAELTEELMEYAEEQEEEEIDTDEALVLEINEPLDEFPDDELAQTYTGRQEYVIEEELAEDVNSQTTVADSEELVLHTSKTKEEKRDESDEEEEDDERSGRIRFITERKEGTIIRLSEAARERRNIPETLELSVEDKAALMEFEEQQRHRKHNRFGGKRGGHARRGGAAQFRAIGGDQRKDNNESGRGRDNRPPLLATQPSVAQPIRSLFQQHAIQPLLPMPRPRHSSPLQPKTESSRVNKTNSTSSQPKNIHINPHFKGSVATPVQVPLLPTPPQPRPAAIPQRFPGPPDFPPHAPPHITGNLNQGPRLPPPEHWRSPPPVQERDQFFIGDPRFPSHHVFDQRSPPPPHPPPLLNSNHPIPAPGPLSFNQSGPGFNPQGQQSGFNIQSQQATFSPQGQPPGYNLQGQQSSYNQHGQPPRFSHQGQPPVFNQQGHQSGFSQPGQQPGFNQQGQQLGFAQGQQSGFNQIQPPGFNPMGQPCGFTQQGQQSGVNQHGQQSGYNQHGPQSEFNQQGQHSGYSQHGPQSGFPRDRTVRPSIQSPGGPLLHYNQPAAGSTRPFVAPRQQFPPSPGQPFISHAQSNMQGLLHHPPPPTPPHHHHHLAGPPQPLLPVSLSPFRPHIQAAQQQQNTNRMQFPQRQGHIKPRHSTPTQNAGKRHQLSSLPRNSNLRELPIAPSQTAETTISRRGSVPAAQVKPISHGASAFGKTVIGVKKLQGKVAKHVLPAEHPKTQAKPEVKLTDEDEETKLYRLKIEEQKRLREEILKQKELRRQQQAGARKKELLERLAQQHSPAPQLLSQQETQAPHMPVNCNSSVPQTTAPVQQNVKNRLLVQKQAALGTVVQQKSTHFQQGAGNNIQFQGLQRNAVKQIRTNRLAPQNPVQPVQKLVQAQPPLTAAVTTPAQTPKVALVQGRSQELKTGVKRTVMQRANSGSGDGPHIAAKVRVIKLSGAGGENAGFTYLESQTQRVQQFQQPQQQRMQPLRKVTLTKATVQHQTQIQSAVPQGVRSIHGIHQPKQVIMRGRGRGTSSQMGRGRMMPNTKNLRVVECKPQPCTVSVEGLSSSTTDFQLQSLLMSVGPIESFQMLPEQRKAIAKFTKPQHASSFQQKFHRHMIDLSHINVLLLAE</sequence>
<dbReference type="InterPro" id="IPR035979">
    <property type="entry name" value="RBD_domain_sf"/>
</dbReference>
<feature type="region of interest" description="Disordered" evidence="1">
    <location>
        <begin position="234"/>
        <end position="277"/>
    </location>
</feature>
<accession>A0AAV7M7Z5</accession>
<feature type="region of interest" description="Disordered" evidence="1">
    <location>
        <begin position="124"/>
        <end position="173"/>
    </location>
</feature>
<dbReference type="PANTHER" id="PTHR22014">
    <property type="entry name" value="RNA-BINDING PROTEIN 33"/>
    <property type="match status" value="1"/>
</dbReference>
<feature type="compositionally biased region" description="Pro residues" evidence="1">
    <location>
        <begin position="518"/>
        <end position="527"/>
    </location>
</feature>
<dbReference type="GO" id="GO:0003723">
    <property type="term" value="F:RNA binding"/>
    <property type="evidence" value="ECO:0007669"/>
    <property type="project" value="TreeGrafter"/>
</dbReference>
<proteinExistence type="predicted"/>
<feature type="compositionally biased region" description="Polar residues" evidence="1">
    <location>
        <begin position="124"/>
        <end position="137"/>
    </location>
</feature>
<feature type="compositionally biased region" description="Polar residues" evidence="1">
    <location>
        <begin position="541"/>
        <end position="570"/>
    </location>
</feature>
<feature type="compositionally biased region" description="Low complexity" evidence="1">
    <location>
        <begin position="339"/>
        <end position="349"/>
    </location>
</feature>
<feature type="compositionally biased region" description="Polar residues" evidence="1">
    <location>
        <begin position="401"/>
        <end position="423"/>
    </location>
</feature>
<feature type="compositionally biased region" description="Basic and acidic residues" evidence="1">
    <location>
        <begin position="485"/>
        <end position="500"/>
    </location>
</feature>
<name>A0AAV7M7Z5_PLEWA</name>
<feature type="compositionally biased region" description="Polar residues" evidence="1">
    <location>
        <begin position="578"/>
        <end position="589"/>
    </location>
</feature>
<feature type="compositionally biased region" description="Polar residues" evidence="1">
    <location>
        <begin position="794"/>
        <end position="808"/>
    </location>
</feature>
<feature type="compositionally biased region" description="Pro residues" evidence="1">
    <location>
        <begin position="444"/>
        <end position="470"/>
    </location>
</feature>
<feature type="compositionally biased region" description="Basic and acidic residues" evidence="1">
    <location>
        <begin position="34"/>
        <end position="50"/>
    </location>
</feature>
<dbReference type="InterPro" id="IPR012677">
    <property type="entry name" value="Nucleotide-bd_a/b_plait_sf"/>
</dbReference>
<feature type="region of interest" description="Disordered" evidence="1">
    <location>
        <begin position="34"/>
        <end position="111"/>
    </location>
</feature>
<feature type="compositionally biased region" description="Polar residues" evidence="1">
    <location>
        <begin position="654"/>
        <end position="683"/>
    </location>
</feature>
<feature type="compositionally biased region" description="Acidic residues" evidence="1">
    <location>
        <begin position="83"/>
        <end position="101"/>
    </location>
</feature>
<feature type="compositionally biased region" description="Low complexity" evidence="1">
    <location>
        <begin position="605"/>
        <end position="638"/>
    </location>
</feature>
<reference evidence="2" key="1">
    <citation type="journal article" date="2022" name="bioRxiv">
        <title>Sequencing and chromosome-scale assembly of the giantPleurodeles waltlgenome.</title>
        <authorList>
            <person name="Brown T."/>
            <person name="Elewa A."/>
            <person name="Iarovenko S."/>
            <person name="Subramanian E."/>
            <person name="Araus A.J."/>
            <person name="Petzold A."/>
            <person name="Susuki M."/>
            <person name="Suzuki K.-i.T."/>
            <person name="Hayashi T."/>
            <person name="Toyoda A."/>
            <person name="Oliveira C."/>
            <person name="Osipova E."/>
            <person name="Leigh N.D."/>
            <person name="Simon A."/>
            <person name="Yun M.H."/>
        </authorList>
    </citation>
    <scope>NUCLEOTIDE SEQUENCE</scope>
    <source>
        <strain evidence="2">20211129_DDA</strain>
        <tissue evidence="2">Liver</tissue>
    </source>
</reference>
<dbReference type="EMBL" id="JANPWB010000014">
    <property type="protein sequence ID" value="KAJ1099657.1"/>
    <property type="molecule type" value="Genomic_DNA"/>
</dbReference>
<dbReference type="PANTHER" id="PTHR22014:SF2">
    <property type="entry name" value="RNA-BINDING PROTEIN 33"/>
    <property type="match status" value="1"/>
</dbReference>
<feature type="compositionally biased region" description="Acidic residues" evidence="1">
    <location>
        <begin position="59"/>
        <end position="73"/>
    </location>
</feature>
<evidence type="ECO:0008006" key="4">
    <source>
        <dbReference type="Google" id="ProtNLM"/>
    </source>
</evidence>
<feature type="compositionally biased region" description="Basic and acidic residues" evidence="1">
    <location>
        <begin position="350"/>
        <end position="365"/>
    </location>
</feature>
<gene>
    <name evidence="2" type="ORF">NDU88_004756</name>
</gene>
<dbReference type="SUPFAM" id="SSF54928">
    <property type="entry name" value="RNA-binding domain, RBD"/>
    <property type="match status" value="1"/>
</dbReference>
<evidence type="ECO:0000313" key="2">
    <source>
        <dbReference type="EMBL" id="KAJ1099657.1"/>
    </source>
</evidence>
<keyword evidence="3" id="KW-1185">Reference proteome</keyword>
<feature type="compositionally biased region" description="Low complexity" evidence="1">
    <location>
        <begin position="684"/>
        <end position="699"/>
    </location>
</feature>
<protein>
    <recommendedName>
        <fullName evidence="4">RNA-binding protein 33</fullName>
    </recommendedName>
</protein>
<dbReference type="Gene3D" id="3.30.70.330">
    <property type="match status" value="1"/>
</dbReference>
<feature type="compositionally biased region" description="Acidic residues" evidence="1">
    <location>
        <begin position="140"/>
        <end position="164"/>
    </location>
</feature>